<dbReference type="PIRSF" id="PIRSF018688">
    <property type="entry name" value="UCP018688"/>
    <property type="match status" value="1"/>
</dbReference>
<dbReference type="PANTHER" id="PTHR41373">
    <property type="entry name" value="DUF2156 DOMAIN-CONTAINING PROTEIN"/>
    <property type="match status" value="1"/>
</dbReference>
<feature type="domain" description="Phosphatidylglycerol lysyltransferase C-terminal" evidence="1">
    <location>
        <begin position="115"/>
        <end position="305"/>
    </location>
</feature>
<dbReference type="Gene3D" id="3.40.630.30">
    <property type="match status" value="1"/>
</dbReference>
<dbReference type="EMBL" id="FOBS01000012">
    <property type="protein sequence ID" value="SEM38057.1"/>
    <property type="molecule type" value="Genomic_DNA"/>
</dbReference>
<dbReference type="Pfam" id="PF09924">
    <property type="entry name" value="LPG_synthase_C"/>
    <property type="match status" value="1"/>
</dbReference>
<dbReference type="AlphaFoldDB" id="A0A1H7XY93"/>
<gene>
    <name evidence="2" type="ORF">SAMN04489760_11286</name>
</gene>
<protein>
    <recommendedName>
        <fullName evidence="1">Phosphatidylglycerol lysyltransferase C-terminal domain-containing protein</fullName>
    </recommendedName>
</protein>
<accession>A0A1H7XY93</accession>
<sequence length="315" mass="35958">MTSTNSFQLLTLADFPPLKPFFHSLKNPLAIYSLPSLIAWNSEANPTYYALEDDLLLLRMKEISLQDSNPGCLLLPLCPGREIPPPELADLARRYSLPTFCFVPESYVRHFGCSSLSALFSLTEQPDYSDYIYRRRDLIELKGNRYRSKRNHISKFRKLYVETGRTTIEPLCTANIPETLLFLKRWCAENNRCDPEENLNLALESQACRILLEHLEFLEGQGIAVRIDGEVFAFGIATTLNSSMKVLNVEKADSHIPGLYQFLDQECARRLFEGVEYINKESDMGIPGLASSKKSYDPVKRIRSYQVTLLDKKAI</sequence>
<reference evidence="2 3" key="1">
    <citation type="submission" date="2016-10" db="EMBL/GenBank/DDBJ databases">
        <authorList>
            <person name="de Groot N.N."/>
        </authorList>
    </citation>
    <scope>NUCLEOTIDE SEQUENCE [LARGE SCALE GENOMIC DNA]</scope>
    <source>
        <strain evidence="2 3">DSM 8423</strain>
    </source>
</reference>
<dbReference type="PANTHER" id="PTHR41373:SF1">
    <property type="entry name" value="PHOSPHATIDYLGLYCEROL LYSYLTRANSFERASE C-TERMINAL DOMAIN-CONTAINING PROTEIN"/>
    <property type="match status" value="1"/>
</dbReference>
<organism evidence="2 3">
    <name type="scientific">Syntrophus gentianae</name>
    <dbReference type="NCBI Taxonomy" id="43775"/>
    <lineage>
        <taxon>Bacteria</taxon>
        <taxon>Pseudomonadati</taxon>
        <taxon>Thermodesulfobacteriota</taxon>
        <taxon>Syntrophia</taxon>
        <taxon>Syntrophales</taxon>
        <taxon>Syntrophaceae</taxon>
        <taxon>Syntrophus</taxon>
    </lineage>
</organism>
<dbReference type="SUPFAM" id="SSF55729">
    <property type="entry name" value="Acyl-CoA N-acyltransferases (Nat)"/>
    <property type="match status" value="2"/>
</dbReference>
<dbReference type="OrthoDB" id="9765580at2"/>
<evidence type="ECO:0000259" key="1">
    <source>
        <dbReference type="Pfam" id="PF09924"/>
    </source>
</evidence>
<evidence type="ECO:0000313" key="3">
    <source>
        <dbReference type="Proteomes" id="UP000198744"/>
    </source>
</evidence>
<dbReference type="STRING" id="43775.SAMN04489760_11286"/>
<dbReference type="Proteomes" id="UP000198744">
    <property type="component" value="Unassembled WGS sequence"/>
</dbReference>
<dbReference type="InterPro" id="IPR016181">
    <property type="entry name" value="Acyl_CoA_acyltransferase"/>
</dbReference>
<keyword evidence="3" id="KW-1185">Reference proteome</keyword>
<dbReference type="InterPro" id="IPR024320">
    <property type="entry name" value="LPG_synthase_C"/>
</dbReference>
<name>A0A1H7XY93_9BACT</name>
<dbReference type="InterPro" id="IPR016732">
    <property type="entry name" value="UCP018688"/>
</dbReference>
<evidence type="ECO:0000313" key="2">
    <source>
        <dbReference type="EMBL" id="SEM38057.1"/>
    </source>
</evidence>
<dbReference type="RefSeq" id="WP_093883527.1">
    <property type="nucleotide sequence ID" value="NZ_FOBS01000012.1"/>
</dbReference>
<proteinExistence type="predicted"/>